<dbReference type="PANTHER" id="PTHR30302">
    <property type="entry name" value="HYDROGENASE 1 MATURATION PROTEASE"/>
    <property type="match status" value="1"/>
</dbReference>
<dbReference type="OMA" id="HSFRWDH"/>
<dbReference type="STRING" id="1797.RMCT_1084"/>
<evidence type="ECO:0000256" key="4">
    <source>
        <dbReference type="ARBA" id="ARBA00022801"/>
    </source>
</evidence>
<protein>
    <submittedName>
        <fullName evidence="5">Hydrogenase maturation protease</fullName>
    </submittedName>
</protein>
<dbReference type="EMBL" id="BCTB01000005">
    <property type="protein sequence ID" value="GAT14113.1"/>
    <property type="molecule type" value="Genomic_DNA"/>
</dbReference>
<organism evidence="5 6">
    <name type="scientific">Mycolicibacterium thermoresistibile</name>
    <name type="common">Mycobacterium thermoresistibile</name>
    <dbReference type="NCBI Taxonomy" id="1797"/>
    <lineage>
        <taxon>Bacteria</taxon>
        <taxon>Bacillati</taxon>
        <taxon>Actinomycetota</taxon>
        <taxon>Actinomycetes</taxon>
        <taxon>Mycobacteriales</taxon>
        <taxon>Mycobacteriaceae</taxon>
        <taxon>Mycolicibacterium</taxon>
    </lineage>
</organism>
<dbReference type="GO" id="GO:0016485">
    <property type="term" value="P:protein processing"/>
    <property type="evidence" value="ECO:0007669"/>
    <property type="project" value="TreeGrafter"/>
</dbReference>
<dbReference type="AlphaFoldDB" id="A0A100XCW8"/>
<evidence type="ECO:0000256" key="3">
    <source>
        <dbReference type="ARBA" id="ARBA00022750"/>
    </source>
</evidence>
<evidence type="ECO:0000256" key="2">
    <source>
        <dbReference type="ARBA" id="ARBA00022670"/>
    </source>
</evidence>
<keyword evidence="3" id="KW-0064">Aspartyl protease</keyword>
<dbReference type="GO" id="GO:0004190">
    <property type="term" value="F:aspartic-type endopeptidase activity"/>
    <property type="evidence" value="ECO:0007669"/>
    <property type="project" value="UniProtKB-KW"/>
</dbReference>
<dbReference type="InterPro" id="IPR023430">
    <property type="entry name" value="Pept_HybD-like_dom_sf"/>
</dbReference>
<dbReference type="RefSeq" id="WP_003925669.1">
    <property type="nucleotide sequence ID" value="NZ_BCTB01000005.1"/>
</dbReference>
<evidence type="ECO:0000313" key="5">
    <source>
        <dbReference type="EMBL" id="GAT14113.1"/>
    </source>
</evidence>
<accession>A0A100XCW8</accession>
<dbReference type="NCBIfam" id="TIGR00072">
    <property type="entry name" value="hydrog_prot"/>
    <property type="match status" value="1"/>
</dbReference>
<dbReference type="Gene3D" id="3.40.50.1450">
    <property type="entry name" value="HybD-like"/>
    <property type="match status" value="1"/>
</dbReference>
<dbReference type="Proteomes" id="UP000069654">
    <property type="component" value="Unassembled WGS sequence"/>
</dbReference>
<dbReference type="PRINTS" id="PR00446">
    <property type="entry name" value="HYDRGNUPTAKE"/>
</dbReference>
<evidence type="ECO:0000256" key="1">
    <source>
        <dbReference type="ARBA" id="ARBA00006814"/>
    </source>
</evidence>
<reference evidence="6" key="2">
    <citation type="submission" date="2016-02" db="EMBL/GenBank/DDBJ databases">
        <title>Draft genome sequence of five rapidly growing Mycobacterium species.</title>
        <authorList>
            <person name="Katahira K."/>
            <person name="Gotou Y."/>
            <person name="Iida K."/>
            <person name="Ogura Y."/>
            <person name="Hayashi T."/>
        </authorList>
    </citation>
    <scope>NUCLEOTIDE SEQUENCE [LARGE SCALE GENOMIC DNA]</scope>
    <source>
        <strain evidence="6">JCM6362</strain>
    </source>
</reference>
<gene>
    <name evidence="5" type="ORF">RMCT_1084</name>
</gene>
<evidence type="ECO:0000313" key="6">
    <source>
        <dbReference type="Proteomes" id="UP000069654"/>
    </source>
</evidence>
<keyword evidence="4" id="KW-0378">Hydrolase</keyword>
<dbReference type="InterPro" id="IPR000671">
    <property type="entry name" value="Peptidase_A31"/>
</dbReference>
<comment type="caution">
    <text evidence="5">The sequence shown here is derived from an EMBL/GenBank/DDBJ whole genome shotgun (WGS) entry which is preliminary data.</text>
</comment>
<dbReference type="GO" id="GO:0008047">
    <property type="term" value="F:enzyme activator activity"/>
    <property type="evidence" value="ECO:0007669"/>
    <property type="project" value="InterPro"/>
</dbReference>
<name>A0A100XCW8_MYCTH</name>
<dbReference type="PANTHER" id="PTHR30302:SF1">
    <property type="entry name" value="HYDROGENASE 2 MATURATION PROTEASE"/>
    <property type="match status" value="1"/>
</dbReference>
<reference evidence="5 6" key="1">
    <citation type="journal article" date="2016" name="Genome Announc.">
        <title>Draft Genome Sequences of Five Rapidly Growing Mycobacterium Species, M. thermoresistibile, M. fortuitum subsp. acetamidolyticum, M. canariasense, M. brisbanense, and M. novocastrense.</title>
        <authorList>
            <person name="Katahira K."/>
            <person name="Ogura Y."/>
            <person name="Gotoh Y."/>
            <person name="Hayashi T."/>
        </authorList>
    </citation>
    <scope>NUCLEOTIDE SEQUENCE [LARGE SCALE GENOMIC DNA]</scope>
    <source>
        <strain evidence="5 6">JCM6362</strain>
    </source>
</reference>
<dbReference type="SUPFAM" id="SSF53163">
    <property type="entry name" value="HybD-like"/>
    <property type="match status" value="1"/>
</dbReference>
<comment type="similarity">
    <text evidence="1">Belongs to the peptidase A31 family.</text>
</comment>
<dbReference type="Pfam" id="PF01750">
    <property type="entry name" value="HycI"/>
    <property type="match status" value="1"/>
</dbReference>
<sequence length="273" mass="28955">MIPTSAEADIDIEPPGCAVLVVGCGNLLRGDDGVGPILIRHLWERGVPDGARLVDGGTAGMDVAFQMKGAQRVVIVDAALTGAAPGTVYRVPGAELAELPPLQGLHTHSFRWDHSIAFARWALGDACPDDITVFLIEAGGVELGAELSAPVAAAMEEVIELIEAEFLAGLRPRPDGRAKVEFTADGYLRLDATLAASRFPSDAVAAVRRDTELWVLPLRGPRSGGLLLKQRTPAGDRAVLVREVLNDDIPVGVREAFWDDGRSALRIPLGSHV</sequence>
<keyword evidence="2 5" id="KW-0645">Protease</keyword>
<proteinExistence type="inferred from homology"/>